<dbReference type="GO" id="GO:0003677">
    <property type="term" value="F:DNA binding"/>
    <property type="evidence" value="ECO:0007669"/>
    <property type="project" value="InterPro"/>
</dbReference>
<feature type="region of interest" description="Disordered" evidence="6">
    <location>
        <begin position="1"/>
        <end position="25"/>
    </location>
</feature>
<dbReference type="Gene3D" id="3.40.50.300">
    <property type="entry name" value="P-loop containing nucleotide triphosphate hydrolases"/>
    <property type="match status" value="1"/>
</dbReference>
<dbReference type="GO" id="GO:0016787">
    <property type="term" value="F:hydrolase activity"/>
    <property type="evidence" value="ECO:0007669"/>
    <property type="project" value="UniProtKB-UniRule"/>
</dbReference>
<dbReference type="GO" id="GO:0000725">
    <property type="term" value="P:recombinational repair"/>
    <property type="evidence" value="ECO:0007669"/>
    <property type="project" value="TreeGrafter"/>
</dbReference>
<gene>
    <name evidence="8" type="ORF">FOE67_25540</name>
</gene>
<feature type="non-terminal residue" evidence="8">
    <location>
        <position position="101"/>
    </location>
</feature>
<protein>
    <submittedName>
        <fullName evidence="8">AAA family ATPase</fullName>
    </submittedName>
</protein>
<comment type="caution">
    <text evidence="8">The sequence shown here is derived from an EMBL/GenBank/DDBJ whole genome shotgun (WGS) entry which is preliminary data.</text>
</comment>
<dbReference type="InterPro" id="IPR014016">
    <property type="entry name" value="UvrD-like_ATP-bd"/>
</dbReference>
<dbReference type="PANTHER" id="PTHR11070:SF59">
    <property type="entry name" value="DNA 3'-5' HELICASE"/>
    <property type="match status" value="1"/>
</dbReference>
<dbReference type="Proteomes" id="UP000530234">
    <property type="component" value="Unassembled WGS sequence"/>
</dbReference>
<dbReference type="GO" id="GO:0005524">
    <property type="term" value="F:ATP binding"/>
    <property type="evidence" value="ECO:0007669"/>
    <property type="project" value="UniProtKB-UniRule"/>
</dbReference>
<dbReference type="AlphaFoldDB" id="A0A7W3XZE7"/>
<dbReference type="SUPFAM" id="SSF52540">
    <property type="entry name" value="P-loop containing nucleoside triphosphate hydrolases"/>
    <property type="match status" value="1"/>
</dbReference>
<dbReference type="InterPro" id="IPR000212">
    <property type="entry name" value="DNA_helicase_UvrD/REP"/>
</dbReference>
<evidence type="ECO:0000256" key="4">
    <source>
        <dbReference type="ARBA" id="ARBA00022840"/>
    </source>
</evidence>
<dbReference type="GO" id="GO:0043138">
    <property type="term" value="F:3'-5' DNA helicase activity"/>
    <property type="evidence" value="ECO:0007669"/>
    <property type="project" value="TreeGrafter"/>
</dbReference>
<evidence type="ECO:0000256" key="5">
    <source>
        <dbReference type="PROSITE-ProRule" id="PRU00560"/>
    </source>
</evidence>
<proteinExistence type="predicted"/>
<dbReference type="GO" id="GO:0033202">
    <property type="term" value="C:DNA helicase complex"/>
    <property type="evidence" value="ECO:0007669"/>
    <property type="project" value="TreeGrafter"/>
</dbReference>
<reference evidence="9" key="1">
    <citation type="submission" date="2019-10" db="EMBL/GenBank/DDBJ databases">
        <title>Streptomyces sp. nov., a novel actinobacterium isolated from alkaline environment.</title>
        <authorList>
            <person name="Golinska P."/>
        </authorList>
    </citation>
    <scope>NUCLEOTIDE SEQUENCE [LARGE SCALE GENOMIC DNA]</scope>
    <source>
        <strain evidence="9">DSM 42108</strain>
    </source>
</reference>
<feature type="binding site" evidence="5">
    <location>
        <begin position="46"/>
        <end position="53"/>
    </location>
    <ligand>
        <name>ATP</name>
        <dbReference type="ChEBI" id="CHEBI:30616"/>
    </ligand>
</feature>
<keyword evidence="3 5" id="KW-0347">Helicase</keyword>
<evidence type="ECO:0000313" key="9">
    <source>
        <dbReference type="Proteomes" id="UP000530234"/>
    </source>
</evidence>
<evidence type="ECO:0000256" key="6">
    <source>
        <dbReference type="SAM" id="MobiDB-lite"/>
    </source>
</evidence>
<keyword evidence="4 5" id="KW-0067">ATP-binding</keyword>
<accession>A0A7W3XZE7</accession>
<keyword evidence="1 5" id="KW-0547">Nucleotide-binding</keyword>
<evidence type="ECO:0000256" key="1">
    <source>
        <dbReference type="ARBA" id="ARBA00022741"/>
    </source>
</evidence>
<sequence>MGGSGVGGYRLVRADPSGPDDRALPVPDASQRVVVEHPGGPLLVLAGPGTGKTTTVVETVAERIRLGTDPERVLVLTFGRRAAVRLRDAMAARLARAAAAT</sequence>
<evidence type="ECO:0000256" key="3">
    <source>
        <dbReference type="ARBA" id="ARBA00022806"/>
    </source>
</evidence>
<dbReference type="InterPro" id="IPR027417">
    <property type="entry name" value="P-loop_NTPase"/>
</dbReference>
<dbReference type="Pfam" id="PF00580">
    <property type="entry name" value="UvrD-helicase"/>
    <property type="match status" value="1"/>
</dbReference>
<name>A0A7W3XZE7_9ACTN</name>
<keyword evidence="9" id="KW-1185">Reference proteome</keyword>
<feature type="domain" description="UvrD-like helicase ATP-binding" evidence="7">
    <location>
        <begin position="25"/>
        <end position="101"/>
    </location>
</feature>
<evidence type="ECO:0000256" key="2">
    <source>
        <dbReference type="ARBA" id="ARBA00022801"/>
    </source>
</evidence>
<organism evidence="8 9">
    <name type="scientific">Streptomyces calidiresistens</name>
    <dbReference type="NCBI Taxonomy" id="1485586"/>
    <lineage>
        <taxon>Bacteria</taxon>
        <taxon>Bacillati</taxon>
        <taxon>Actinomycetota</taxon>
        <taxon>Actinomycetes</taxon>
        <taxon>Kitasatosporales</taxon>
        <taxon>Streptomycetaceae</taxon>
        <taxon>Streptomyces</taxon>
    </lineage>
</organism>
<dbReference type="PROSITE" id="PS51198">
    <property type="entry name" value="UVRD_HELICASE_ATP_BIND"/>
    <property type="match status" value="1"/>
</dbReference>
<dbReference type="EMBL" id="VKHS01001154">
    <property type="protein sequence ID" value="MBB0232761.1"/>
    <property type="molecule type" value="Genomic_DNA"/>
</dbReference>
<evidence type="ECO:0000313" key="8">
    <source>
        <dbReference type="EMBL" id="MBB0232761.1"/>
    </source>
</evidence>
<dbReference type="GO" id="GO:0005829">
    <property type="term" value="C:cytosol"/>
    <property type="evidence" value="ECO:0007669"/>
    <property type="project" value="TreeGrafter"/>
</dbReference>
<dbReference type="PANTHER" id="PTHR11070">
    <property type="entry name" value="UVRD / RECB / PCRA DNA HELICASE FAMILY MEMBER"/>
    <property type="match status" value="1"/>
</dbReference>
<evidence type="ECO:0000259" key="7">
    <source>
        <dbReference type="PROSITE" id="PS51198"/>
    </source>
</evidence>
<keyword evidence="2 5" id="KW-0378">Hydrolase</keyword>